<evidence type="ECO:0000313" key="4">
    <source>
        <dbReference type="Proteomes" id="UP000466345"/>
    </source>
</evidence>
<name>A0A7K0CQP5_9ACTN</name>
<dbReference type="PANTHER" id="PTHR44103">
    <property type="entry name" value="PROPROTEIN CONVERTASE P"/>
    <property type="match status" value="1"/>
</dbReference>
<dbReference type="Gene3D" id="2.130.10.130">
    <property type="entry name" value="Integrin alpha, N-terminal"/>
    <property type="match status" value="1"/>
</dbReference>
<dbReference type="Gene3D" id="2.60.40.2700">
    <property type="match status" value="1"/>
</dbReference>
<dbReference type="InterPro" id="IPR006311">
    <property type="entry name" value="TAT_signal"/>
</dbReference>
<protein>
    <submittedName>
        <fullName evidence="3">Uncharacterized protein</fullName>
    </submittedName>
</protein>
<feature type="chain" id="PRO_5029734368" evidence="2">
    <location>
        <begin position="34"/>
        <end position="1205"/>
    </location>
</feature>
<dbReference type="Proteomes" id="UP000466345">
    <property type="component" value="Unassembled WGS sequence"/>
</dbReference>
<dbReference type="PANTHER" id="PTHR44103:SF1">
    <property type="entry name" value="PROPROTEIN CONVERTASE P"/>
    <property type="match status" value="1"/>
</dbReference>
<dbReference type="InterPro" id="IPR013517">
    <property type="entry name" value="FG-GAP"/>
</dbReference>
<organism evidence="3 4">
    <name type="scientific">Streptomyces smaragdinus</name>
    <dbReference type="NCBI Taxonomy" id="2585196"/>
    <lineage>
        <taxon>Bacteria</taxon>
        <taxon>Bacillati</taxon>
        <taxon>Actinomycetota</taxon>
        <taxon>Actinomycetes</taxon>
        <taxon>Kitasatosporales</taxon>
        <taxon>Streptomycetaceae</taxon>
        <taxon>Streptomyces</taxon>
    </lineage>
</organism>
<dbReference type="InterPro" id="IPR028994">
    <property type="entry name" value="Integrin_alpha_N"/>
</dbReference>
<evidence type="ECO:0000313" key="3">
    <source>
        <dbReference type="EMBL" id="MQY15807.1"/>
    </source>
</evidence>
<accession>A0A7K0CQP5</accession>
<dbReference type="PROSITE" id="PS51318">
    <property type="entry name" value="TAT"/>
    <property type="match status" value="1"/>
</dbReference>
<feature type="signal peptide" evidence="2">
    <location>
        <begin position="1"/>
        <end position="33"/>
    </location>
</feature>
<dbReference type="AlphaFoldDB" id="A0A7K0CQP5"/>
<keyword evidence="4" id="KW-1185">Reference proteome</keyword>
<sequence length="1205" mass="124709">MSFSVGLRRRGGLLLAGVLAAAASLLPVGVANAQDTGEECAPLAVAGFGDPGAAVARGTLEPDEADCFTVTAEAGRHVLRLTGSYEMSATVDGLSGEPGCYAQRNTTGWCELPESRAYTVHITSRDFQAAPYEFAITSLDGTDGCHAADTAWDSPAVEITPATELQVDCSTIPGSAGERLDSFATSEAARRIVDPSGAEVCVRDDGDGCVLQGDGPFRVISYDDSPYTLRVGSLSDPRGCATVRAGSYGTAPAGSTTTNRCRMLSLPDAGRYAVGPADAAVDSEYWSVVYDADGRKLCPSGIAWCDLPSAEGSFMLLRDPYFDRAGTVLVPAAGTAGCEQAGAGTYRGEIGNPGEWDCLELSMGPGARIAAVRDYDAETEPNYEVIDGSGATVCYEENLRYGTCALTGAAPHKLISHGGLGEYGLWVARTDTPADCEPLPAGTFADGSPYATFTTGAGVFAGCGSIPAEHASREVLQFRAMSGTAVMSFSVIDGNGKQVCQHSGGTQGWTGCALTPGQAHTIVYQGRNSAASYQVTRRDITATAQGCATNPATAVGGPSTGGPIGDPGTLVCRKVTTADARDVLHLNARDSLGAANVVAFDSAGVGRCDANRSCAVTGSTSYQVLVTVPSYLKSPGSYRFDAMRIATEAGPVAECPRVPSISYGFGPLTGTLDEQHTAVCASLATDYNDRFNTDITDTAGGTEKAVPALYDESLDNGCYNSMPGGYQCYISEPFGSVASPSILVLGLPEKVSQTDYRADFLCTSEPCGTEKLTVKSVTPTTAAAGTKATVTVSGTALPDDAHVQLYSNGTTIVGTTVSISPDRTKLTGELDLTNAAAGSWSVSLVRPGYQYGLGSFEVTQAALVNVARPTLKGFAQVGTKLTAQPGTWPAGPTSYTYQWKANGTAISGATAATYTVPASLRGKSLSVAVTAHKAGWQSATAESAAAVVMTARRDHLVLDGYGDMLTLNTKGELTFHPATGKGGFATTGKVSGAGWATTVKAVPFGDVNGDRCNDVLVRSGDTLKVYKPACGKAVTPTTANTSLGTGWSKYNLFTSPGDLTSDGRADLLARQASTGDIYLFAATSDGKLAAGKKIRTGWAAYNLMAGAGDLNGDGHGDLLTRHTDGTLYWYAGLGNGQFKERVKIFSGWGGSYTSLVGPGDITGDGKADLVVRDKNGVLYRNNGDGKGSFSSKTQLVTGWTYVALF</sequence>
<evidence type="ECO:0000256" key="2">
    <source>
        <dbReference type="SAM" id="SignalP"/>
    </source>
</evidence>
<dbReference type="EMBL" id="WEGJ01000039">
    <property type="protein sequence ID" value="MQY15807.1"/>
    <property type="molecule type" value="Genomic_DNA"/>
</dbReference>
<proteinExistence type="predicted"/>
<reference evidence="3 4" key="1">
    <citation type="submission" date="2019-10" db="EMBL/GenBank/DDBJ databases">
        <title>Streptomyces smaragdinus sp. nov. and Streptomyces fabii sp. nov., isolated from the gut of fungus growing-termite Macrotermes natalensis.</title>
        <authorList>
            <person name="Schwitalla J."/>
            <person name="Benndorf R."/>
            <person name="Martin K."/>
            <person name="De Beer W."/>
            <person name="Kaster A.-K."/>
            <person name="Vollmers J."/>
            <person name="Poulsen M."/>
            <person name="Beemelmanns C."/>
        </authorList>
    </citation>
    <scope>NUCLEOTIDE SEQUENCE [LARGE SCALE GENOMIC DNA]</scope>
    <source>
        <strain evidence="3 4">RB5</strain>
    </source>
</reference>
<dbReference type="RefSeq" id="WP_228390554.1">
    <property type="nucleotide sequence ID" value="NZ_WEGJ01000039.1"/>
</dbReference>
<gene>
    <name evidence="3" type="ORF">SRB5_59980</name>
</gene>
<dbReference type="Pfam" id="PF13517">
    <property type="entry name" value="FG-GAP_3"/>
    <property type="match status" value="1"/>
</dbReference>
<comment type="caution">
    <text evidence="3">The sequence shown here is derived from an EMBL/GenBank/DDBJ whole genome shotgun (WGS) entry which is preliminary data.</text>
</comment>
<dbReference type="SUPFAM" id="SSF69318">
    <property type="entry name" value="Integrin alpha N-terminal domain"/>
    <property type="match status" value="1"/>
</dbReference>
<keyword evidence="1 2" id="KW-0732">Signal</keyword>
<evidence type="ECO:0000256" key="1">
    <source>
        <dbReference type="ARBA" id="ARBA00022729"/>
    </source>
</evidence>